<name>A0A9P6GWZ6_9MICR</name>
<keyword evidence="6" id="KW-0143">Chaperone</keyword>
<dbReference type="Proteomes" id="UP000740883">
    <property type="component" value="Unassembled WGS sequence"/>
</dbReference>
<dbReference type="GO" id="GO:0140662">
    <property type="term" value="F:ATP-dependent protein folding chaperone"/>
    <property type="evidence" value="ECO:0007669"/>
    <property type="project" value="InterPro"/>
</dbReference>
<keyword evidence="5" id="KW-0067">ATP-binding</keyword>
<evidence type="ECO:0000256" key="6">
    <source>
        <dbReference type="ARBA" id="ARBA00023186"/>
    </source>
</evidence>
<dbReference type="PANTHER" id="PTHR11353">
    <property type="entry name" value="CHAPERONIN"/>
    <property type="match status" value="1"/>
</dbReference>
<keyword evidence="4" id="KW-0547">Nucleotide-binding</keyword>
<reference evidence="7 8" key="1">
    <citation type="journal article" date="2020" name="Genome Biol. Evol.">
        <title>Comparative genomics of strictly vertically transmitted, feminizing microsporidia endosymbionts of amphipod crustaceans.</title>
        <authorList>
            <person name="Cormier A."/>
            <person name="Chebbi M.A."/>
            <person name="Giraud I."/>
            <person name="Wattier R."/>
            <person name="Teixeira M."/>
            <person name="Gilbert C."/>
            <person name="Rigaud T."/>
            <person name="Cordaux R."/>
        </authorList>
    </citation>
    <scope>NUCLEOTIDE SEQUENCE [LARGE SCALE GENOMIC DNA]</scope>
    <source>
        <strain evidence="7 8">Ou3-Ou53</strain>
    </source>
</reference>
<comment type="similarity">
    <text evidence="2">Belongs to the TCP-1 chaperonin family.</text>
</comment>
<dbReference type="InterPro" id="IPR002423">
    <property type="entry name" value="Cpn60/GroEL/TCP-1"/>
</dbReference>
<dbReference type="Gene3D" id="3.30.260.10">
    <property type="entry name" value="TCP-1-like chaperonin intermediate domain"/>
    <property type="match status" value="1"/>
</dbReference>
<dbReference type="Gene3D" id="1.10.560.10">
    <property type="entry name" value="GroEL-like equatorial domain"/>
    <property type="match status" value="1"/>
</dbReference>
<accession>A0A9P6GWZ6</accession>
<keyword evidence="8" id="KW-1185">Reference proteome</keyword>
<evidence type="ECO:0000256" key="2">
    <source>
        <dbReference type="ARBA" id="ARBA00008020"/>
    </source>
</evidence>
<evidence type="ECO:0000313" key="7">
    <source>
        <dbReference type="EMBL" id="KAF9762016.1"/>
    </source>
</evidence>
<dbReference type="InterPro" id="IPR027409">
    <property type="entry name" value="GroEL-like_apical_dom_sf"/>
</dbReference>
<dbReference type="SUPFAM" id="SSF48592">
    <property type="entry name" value="GroEL equatorial domain-like"/>
    <property type="match status" value="1"/>
</dbReference>
<dbReference type="InterPro" id="IPR027410">
    <property type="entry name" value="TCP-1-like_intermed_sf"/>
</dbReference>
<dbReference type="EMBL" id="SBJO01000223">
    <property type="protein sequence ID" value="KAF9762016.1"/>
    <property type="molecule type" value="Genomic_DNA"/>
</dbReference>
<protein>
    <submittedName>
        <fullName evidence="7">T-complex protein 1 subunit theta</fullName>
    </submittedName>
</protein>
<dbReference type="InterPro" id="IPR027413">
    <property type="entry name" value="GROEL-like_equatorial_sf"/>
</dbReference>
<dbReference type="GO" id="GO:0005524">
    <property type="term" value="F:ATP binding"/>
    <property type="evidence" value="ECO:0007669"/>
    <property type="project" value="UniProtKB-KW"/>
</dbReference>
<proteinExistence type="inferred from homology"/>
<dbReference type="OrthoDB" id="1748577at2759"/>
<gene>
    <name evidence="7" type="primary">CCT8</name>
    <name evidence="7" type="ORF">NGRA_2269</name>
</gene>
<dbReference type="SUPFAM" id="SSF52029">
    <property type="entry name" value="GroEL apical domain-like"/>
    <property type="match status" value="1"/>
</dbReference>
<evidence type="ECO:0000256" key="5">
    <source>
        <dbReference type="ARBA" id="ARBA00022840"/>
    </source>
</evidence>
<evidence type="ECO:0000256" key="4">
    <source>
        <dbReference type="ARBA" id="ARBA00022741"/>
    </source>
</evidence>
<evidence type="ECO:0000313" key="8">
    <source>
        <dbReference type="Proteomes" id="UP000740883"/>
    </source>
</evidence>
<dbReference type="AlphaFoldDB" id="A0A9P6GWZ6"/>
<comment type="subunit">
    <text evidence="3">Component of the T-complex protein 1 (TCP1) complex.</text>
</comment>
<comment type="caution">
    <text evidence="7">The sequence shown here is derived from an EMBL/GenBank/DDBJ whole genome shotgun (WGS) entry which is preliminary data.</text>
</comment>
<dbReference type="InterPro" id="IPR017998">
    <property type="entry name" value="Chaperone_TCP-1"/>
</dbReference>
<dbReference type="Pfam" id="PF00118">
    <property type="entry name" value="Cpn60_TCP1"/>
    <property type="match status" value="1"/>
</dbReference>
<dbReference type="Gene3D" id="3.50.7.10">
    <property type="entry name" value="GroEL"/>
    <property type="match status" value="1"/>
</dbReference>
<evidence type="ECO:0000256" key="3">
    <source>
        <dbReference type="ARBA" id="ARBA00011381"/>
    </source>
</evidence>
<organism evidence="7 8">
    <name type="scientific">Nosema granulosis</name>
    <dbReference type="NCBI Taxonomy" id="83296"/>
    <lineage>
        <taxon>Eukaryota</taxon>
        <taxon>Fungi</taxon>
        <taxon>Fungi incertae sedis</taxon>
        <taxon>Microsporidia</taxon>
        <taxon>Nosematidae</taxon>
        <taxon>Nosema</taxon>
    </lineage>
</organism>
<evidence type="ECO:0000256" key="1">
    <source>
        <dbReference type="ARBA" id="ARBA00002912"/>
    </source>
</evidence>
<sequence>MEIPNAQHPGLISKSQTEEKARFTTAISKITPVVNLIKKMYGSSRLTKLIRTDYNTYKLTQTPAVILDNIKINHPLVKLLGDYVKKLESMGDSSKFFMILVGFLIEETIKILDKGVKATVLSNLIREVSEEIDSLDLSRDTGDIAGVLDSLIKEPVGRKLVLESILEVQSFSTEKIRICKIASGSLEESYVVRGMVFEREPEGLVKEKEDCSTSIFNTSIDIPRGELKSTIQMESADQLSSFSAEEVLRMKKKVEEISSEVIIFSGRINDIYLDLLDKANKLVFKVLSKHDLRRLRELLGGSISQEFTSTTTGRASRISVVSEGNKKYTKFISDNNTVCTIVLKHPLEYKLDELERSINKALVALQKNVKNQNEKNIKVCSEDFEKKLCEIFENKAGDCLRMYSEGEGEDSLEKHLVYESIANSFKGFESFKRSPGLEIFSTKSRAICYALEFVGTMYEIEDYLVGIPPKLNIKPQMNQHWDEDH</sequence>
<comment type="function">
    <text evidence="1">Molecular chaperone; assists the folding of proteins upon ATP hydrolysis.</text>
</comment>